<organism evidence="11">
    <name type="scientific">uncultured Sporomusa sp</name>
    <dbReference type="NCBI Taxonomy" id="307249"/>
    <lineage>
        <taxon>Bacteria</taxon>
        <taxon>Bacillati</taxon>
        <taxon>Bacillota</taxon>
        <taxon>Negativicutes</taxon>
        <taxon>Selenomonadales</taxon>
        <taxon>Sporomusaceae</taxon>
        <taxon>Sporomusa</taxon>
        <taxon>environmental samples</taxon>
    </lineage>
</organism>
<evidence type="ECO:0000256" key="7">
    <source>
        <dbReference type="ARBA" id="ARBA00023139"/>
    </source>
</evidence>
<keyword evidence="6 9" id="KW-0732">Signal</keyword>
<protein>
    <recommendedName>
        <fullName evidence="10">PBP domain-containing protein</fullName>
    </recommendedName>
</protein>
<dbReference type="Gene3D" id="3.40.190.10">
    <property type="entry name" value="Periplasmic binding protein-like II"/>
    <property type="match status" value="2"/>
</dbReference>
<feature type="chain" id="PRO_5039515303" description="PBP domain-containing protein" evidence="9">
    <location>
        <begin position="23"/>
        <end position="332"/>
    </location>
</feature>
<feature type="domain" description="PBP" evidence="10">
    <location>
        <begin position="67"/>
        <end position="315"/>
    </location>
</feature>
<keyword evidence="7" id="KW-0564">Palmitate</keyword>
<dbReference type="RefSeq" id="WP_288183140.1">
    <property type="nucleotide sequence ID" value="NZ_LT608335.1"/>
</dbReference>
<name>A0A212LLY5_9FIRM</name>
<evidence type="ECO:0000256" key="8">
    <source>
        <dbReference type="ARBA" id="ARBA00023288"/>
    </source>
</evidence>
<comment type="subunit">
    <text evidence="4">The complex is composed of two ATP-binding proteins (PstB), two transmembrane proteins (PstC and PstA) and a solute-binding protein (PstS).</text>
</comment>
<evidence type="ECO:0000259" key="10">
    <source>
        <dbReference type="Pfam" id="PF12849"/>
    </source>
</evidence>
<gene>
    <name evidence="11" type="ORF">KL86SPO_20106</name>
</gene>
<comment type="function">
    <text evidence="1">Part of the ABC transporter complex PstSACB involved in phosphate import.</text>
</comment>
<dbReference type="SUPFAM" id="SSF53850">
    <property type="entry name" value="Periplasmic binding protein-like II"/>
    <property type="match status" value="1"/>
</dbReference>
<dbReference type="InterPro" id="IPR050811">
    <property type="entry name" value="Phosphate_ABC_transporter"/>
</dbReference>
<dbReference type="PANTHER" id="PTHR30570:SF1">
    <property type="entry name" value="PHOSPHATE-BINDING PROTEIN PSTS"/>
    <property type="match status" value="1"/>
</dbReference>
<sequence>MMKKLFHLALASLLLLVLYTFSDGNGDINKLPVGSAQAAPEVRINGTMTPVAGALGITAENYPQLDGSTSTHSIVSAIYRAMYGEGAHPHPPQASKTVPSYHRLIDGKVDMILVPYASVDVLEQAKRAGVELEFHQVAAEALIFITAAPNEATSVTREQIREIYLHYGITNWRQLGGLDRTLVPICRNSDSGSQSQMDNLILNNQPIHPGIQNNYIELTMEGMLEQVAFYHNGGLSGSPTNSYALGYTLYTYLQKMNEMTGIGERLKILAFDGVFPTAEHIANGDYSLADGYYAVVRSDLPEQHSARAVITWLKSPDGVKAIEKLGLIPCKK</sequence>
<dbReference type="InterPro" id="IPR024370">
    <property type="entry name" value="PBP_domain"/>
</dbReference>
<feature type="signal peptide" evidence="9">
    <location>
        <begin position="1"/>
        <end position="22"/>
    </location>
</feature>
<comment type="similarity">
    <text evidence="3">Belongs to the PstS family.</text>
</comment>
<proteinExistence type="inferred from homology"/>
<evidence type="ECO:0000256" key="5">
    <source>
        <dbReference type="ARBA" id="ARBA00022592"/>
    </source>
</evidence>
<comment type="subcellular location">
    <subcellularLocation>
        <location evidence="2">Cell membrane</location>
        <topology evidence="2">Lipid-anchor</topology>
    </subcellularLocation>
</comment>
<dbReference type="GO" id="GO:0006817">
    <property type="term" value="P:phosphate ion transport"/>
    <property type="evidence" value="ECO:0007669"/>
    <property type="project" value="UniProtKB-KW"/>
</dbReference>
<reference evidence="11" key="1">
    <citation type="submission" date="2016-08" db="EMBL/GenBank/DDBJ databases">
        <authorList>
            <person name="Seilhamer J.J."/>
        </authorList>
    </citation>
    <scope>NUCLEOTIDE SEQUENCE</scope>
    <source>
        <strain evidence="11">86</strain>
    </source>
</reference>
<dbReference type="Pfam" id="PF12849">
    <property type="entry name" value="PBP_like_2"/>
    <property type="match status" value="1"/>
</dbReference>
<evidence type="ECO:0000313" key="11">
    <source>
        <dbReference type="EMBL" id="SCM78551.1"/>
    </source>
</evidence>
<evidence type="ECO:0000256" key="6">
    <source>
        <dbReference type="ARBA" id="ARBA00022729"/>
    </source>
</evidence>
<keyword evidence="5" id="KW-0813">Transport</keyword>
<keyword evidence="8" id="KW-0449">Lipoprotein</keyword>
<evidence type="ECO:0000256" key="1">
    <source>
        <dbReference type="ARBA" id="ARBA00002841"/>
    </source>
</evidence>
<keyword evidence="5" id="KW-0592">Phosphate transport</keyword>
<dbReference type="GO" id="GO:0005886">
    <property type="term" value="C:plasma membrane"/>
    <property type="evidence" value="ECO:0007669"/>
    <property type="project" value="UniProtKB-SubCell"/>
</dbReference>
<evidence type="ECO:0000256" key="9">
    <source>
        <dbReference type="SAM" id="SignalP"/>
    </source>
</evidence>
<evidence type="ECO:0000256" key="4">
    <source>
        <dbReference type="ARBA" id="ARBA00011529"/>
    </source>
</evidence>
<dbReference type="EMBL" id="FMJE01000002">
    <property type="protein sequence ID" value="SCM78551.1"/>
    <property type="molecule type" value="Genomic_DNA"/>
</dbReference>
<evidence type="ECO:0000256" key="2">
    <source>
        <dbReference type="ARBA" id="ARBA00004193"/>
    </source>
</evidence>
<dbReference type="AlphaFoldDB" id="A0A212LLY5"/>
<dbReference type="PANTHER" id="PTHR30570">
    <property type="entry name" value="PERIPLASMIC PHOSPHATE BINDING COMPONENT OF PHOSPHATE ABC TRANSPORTER"/>
    <property type="match status" value="1"/>
</dbReference>
<accession>A0A212LLY5</accession>
<evidence type="ECO:0000256" key="3">
    <source>
        <dbReference type="ARBA" id="ARBA00008725"/>
    </source>
</evidence>